<dbReference type="EMBL" id="UINC01147259">
    <property type="protein sequence ID" value="SVD38471.1"/>
    <property type="molecule type" value="Genomic_DNA"/>
</dbReference>
<proteinExistence type="predicted"/>
<dbReference type="AlphaFoldDB" id="A0A382UXU0"/>
<organism evidence="1">
    <name type="scientific">marine metagenome</name>
    <dbReference type="NCBI Taxonomy" id="408172"/>
    <lineage>
        <taxon>unclassified sequences</taxon>
        <taxon>metagenomes</taxon>
        <taxon>ecological metagenomes</taxon>
    </lineage>
</organism>
<feature type="non-terminal residue" evidence="1">
    <location>
        <position position="1"/>
    </location>
</feature>
<accession>A0A382UXU0</accession>
<gene>
    <name evidence="1" type="ORF">METZ01_LOCUS391325</name>
</gene>
<sequence>NPPIHIGYGGYKDEIWITPVTLQPGEEDAIADRLRKALLSNTSK</sequence>
<evidence type="ECO:0000313" key="1">
    <source>
        <dbReference type="EMBL" id="SVD38471.1"/>
    </source>
</evidence>
<name>A0A382UXU0_9ZZZZ</name>
<protein>
    <submittedName>
        <fullName evidence="1">Uncharacterized protein</fullName>
    </submittedName>
</protein>
<reference evidence="1" key="1">
    <citation type="submission" date="2018-05" db="EMBL/GenBank/DDBJ databases">
        <authorList>
            <person name="Lanie J.A."/>
            <person name="Ng W.-L."/>
            <person name="Kazmierczak K.M."/>
            <person name="Andrzejewski T.M."/>
            <person name="Davidsen T.M."/>
            <person name="Wayne K.J."/>
            <person name="Tettelin H."/>
            <person name="Glass J.I."/>
            <person name="Rusch D."/>
            <person name="Podicherti R."/>
            <person name="Tsui H.-C.T."/>
            <person name="Winkler M.E."/>
        </authorList>
    </citation>
    <scope>NUCLEOTIDE SEQUENCE</scope>
</reference>